<feature type="signal peptide" evidence="1">
    <location>
        <begin position="1"/>
        <end position="26"/>
    </location>
</feature>
<dbReference type="Proteomes" id="UP000662821">
    <property type="component" value="Chromosome"/>
</dbReference>
<dbReference type="NCBIfam" id="NF038124">
    <property type="entry name" value="PEP_CTERM_TLD_A"/>
    <property type="match status" value="1"/>
</dbReference>
<evidence type="ECO:0000259" key="2">
    <source>
        <dbReference type="Pfam" id="PF07589"/>
    </source>
</evidence>
<feature type="domain" description="Ice-binding protein C-terminal" evidence="2">
    <location>
        <begin position="214"/>
        <end position="237"/>
    </location>
</feature>
<gene>
    <name evidence="3" type="ORF">J3P46_08210</name>
</gene>
<evidence type="ECO:0000313" key="3">
    <source>
        <dbReference type="EMBL" id="QSX97889.1"/>
    </source>
</evidence>
<proteinExistence type="predicted"/>
<dbReference type="RefSeq" id="WP_175445124.1">
    <property type="nucleotide sequence ID" value="NZ_CP048832.1"/>
</dbReference>
<dbReference type="Pfam" id="PF07589">
    <property type="entry name" value="PEP-CTERM"/>
    <property type="match status" value="1"/>
</dbReference>
<sequence>MRTNFKVTRNVVLAVAGMVFCLGAQAGSGTSLLSPGYQAQLETWLGEGRLALTNIYTKAAGDTSLDFHKASDGKGRTFSVMEATNSAGQTWLIGGYNPQSWSSTDGMHVTMDDSQRTGFLFNLTSGFMRPQLKQYFNGDEIGKDQTYNHADYGPTFGYGHDLYVPRDLTHNGGSFLYTYNALGQPLSGISLLDGSTWQGNNVTFGAIQIFTVSAVPEPATYGLLLAGLGVLIRVRRRGRPDILA</sequence>
<name>A0AAJ4MVA3_9BURK</name>
<dbReference type="AlphaFoldDB" id="A0AAJ4MVA3"/>
<dbReference type="NCBIfam" id="TIGR02595">
    <property type="entry name" value="PEP_CTERM"/>
    <property type="match status" value="1"/>
</dbReference>
<dbReference type="InterPro" id="IPR013424">
    <property type="entry name" value="Ice-binding_C"/>
</dbReference>
<reference evidence="3 4" key="1">
    <citation type="submission" date="2021-03" db="EMBL/GenBank/DDBJ databases">
        <title>Draft genome sequence of Janthinobacterium sp. strain PLB02 isolated from infected primmorphs (Lubomirskia baicalensis).</title>
        <authorList>
            <person name="Chernogor L.I."/>
            <person name="Belikov S.I."/>
            <person name="Petrushin I.S."/>
        </authorList>
    </citation>
    <scope>NUCLEOTIDE SEQUENCE [LARGE SCALE GENOMIC DNA]</scope>
    <source>
        <strain evidence="3 4">PLB02</strain>
    </source>
</reference>
<feature type="chain" id="PRO_5042527351" evidence="1">
    <location>
        <begin position="27"/>
        <end position="244"/>
    </location>
</feature>
<dbReference type="GeneID" id="56945267"/>
<dbReference type="EMBL" id="CP071520">
    <property type="protein sequence ID" value="QSX97889.1"/>
    <property type="molecule type" value="Genomic_DNA"/>
</dbReference>
<keyword evidence="1" id="KW-0732">Signal</keyword>
<organism evidence="3 4">
    <name type="scientific">Janthinobacterium lividum</name>
    <dbReference type="NCBI Taxonomy" id="29581"/>
    <lineage>
        <taxon>Bacteria</taxon>
        <taxon>Pseudomonadati</taxon>
        <taxon>Pseudomonadota</taxon>
        <taxon>Betaproteobacteria</taxon>
        <taxon>Burkholderiales</taxon>
        <taxon>Oxalobacteraceae</taxon>
        <taxon>Janthinobacterium</taxon>
    </lineage>
</organism>
<evidence type="ECO:0000313" key="4">
    <source>
        <dbReference type="Proteomes" id="UP000662821"/>
    </source>
</evidence>
<accession>A0AAJ4MVA3</accession>
<protein>
    <submittedName>
        <fullName evidence="3">PEP_CTERM-anchored TLD domain-containing protein</fullName>
    </submittedName>
</protein>
<evidence type="ECO:0000256" key="1">
    <source>
        <dbReference type="SAM" id="SignalP"/>
    </source>
</evidence>